<protein>
    <submittedName>
        <fullName evidence="2">Uncharacterized protein</fullName>
    </submittedName>
</protein>
<feature type="region of interest" description="Disordered" evidence="1">
    <location>
        <begin position="22"/>
        <end position="42"/>
    </location>
</feature>
<feature type="compositionally biased region" description="Acidic residues" evidence="1">
    <location>
        <begin position="1160"/>
        <end position="1177"/>
    </location>
</feature>
<evidence type="ECO:0000313" key="2">
    <source>
        <dbReference type="EMBL" id="KAK3708482.1"/>
    </source>
</evidence>
<feature type="region of interest" description="Disordered" evidence="1">
    <location>
        <begin position="760"/>
        <end position="789"/>
    </location>
</feature>
<reference evidence="2" key="1">
    <citation type="journal article" date="2023" name="G3 (Bethesda)">
        <title>A reference genome for the long-term kleptoplast-retaining sea slug Elysia crispata morphotype clarki.</title>
        <authorList>
            <person name="Eastman K.E."/>
            <person name="Pendleton A.L."/>
            <person name="Shaikh M.A."/>
            <person name="Suttiyut T."/>
            <person name="Ogas R."/>
            <person name="Tomko P."/>
            <person name="Gavelis G."/>
            <person name="Widhalm J.R."/>
            <person name="Wisecaver J.H."/>
        </authorList>
    </citation>
    <scope>NUCLEOTIDE SEQUENCE</scope>
    <source>
        <strain evidence="2">ECLA1</strain>
    </source>
</reference>
<dbReference type="SUPFAM" id="SSF158791">
    <property type="entry name" value="MgtE N-terminal domain-like"/>
    <property type="match status" value="2"/>
</dbReference>
<feature type="region of interest" description="Disordered" evidence="1">
    <location>
        <begin position="1059"/>
        <end position="1087"/>
    </location>
</feature>
<evidence type="ECO:0000313" key="3">
    <source>
        <dbReference type="Proteomes" id="UP001283361"/>
    </source>
</evidence>
<dbReference type="Proteomes" id="UP001283361">
    <property type="component" value="Unassembled WGS sequence"/>
</dbReference>
<feature type="compositionally biased region" description="Basic and acidic residues" evidence="1">
    <location>
        <begin position="1023"/>
        <end position="1037"/>
    </location>
</feature>
<name>A0AAE1CLB6_9GAST</name>
<feature type="region of interest" description="Disordered" evidence="1">
    <location>
        <begin position="1003"/>
        <end position="1038"/>
    </location>
</feature>
<keyword evidence="3" id="KW-1185">Reference proteome</keyword>
<feature type="region of interest" description="Disordered" evidence="1">
    <location>
        <begin position="1210"/>
        <end position="1230"/>
    </location>
</feature>
<feature type="compositionally biased region" description="Basic and acidic residues" evidence="1">
    <location>
        <begin position="1210"/>
        <end position="1222"/>
    </location>
</feature>
<proteinExistence type="predicted"/>
<feature type="region of interest" description="Disordered" evidence="1">
    <location>
        <begin position="1152"/>
        <end position="1178"/>
    </location>
</feature>
<evidence type="ECO:0000256" key="1">
    <source>
        <dbReference type="SAM" id="MobiDB-lite"/>
    </source>
</evidence>
<dbReference type="EMBL" id="JAWDGP010007694">
    <property type="protein sequence ID" value="KAK3708482.1"/>
    <property type="molecule type" value="Genomic_DNA"/>
</dbReference>
<feature type="region of interest" description="Disordered" evidence="1">
    <location>
        <begin position="1099"/>
        <end position="1130"/>
    </location>
</feature>
<comment type="caution">
    <text evidence="2">The sequence shown here is derived from an EMBL/GenBank/DDBJ whole genome shotgun (WGS) entry which is preliminary data.</text>
</comment>
<gene>
    <name evidence="2" type="ORF">RRG08_053063</name>
</gene>
<accession>A0AAE1CLB6</accession>
<sequence>MHAVAGFLRKFIDTVTLSKKSSESKHAKKKKGSRSLDSGLGLGDEDVDDVDVDSHTVSRSWNNDIADRQRGEHLKIPAHRLKCLLDEGTECTTGNPDDIQESPVSRSVCSHSDSEGVFILVPTCRKVKVLSFIASPDDPLVSRSGGFSDGFRNLDSHDGDGEAQEFQDAPQSIIDGKAAPDEAVLELKDNPSSLTEGEIARNDEAKKIELTPQLVTDREAAANVVSHAGSEISASRVPQLPEEEFTVDPGSPQLPLVDQYIFVTPPSSPVDSALIEPWTISDSNTHQTDQLDHDTYEFIHVTDHHTVESGELSSATKHDHVSRKPDLQEATDEFIFLPTMQMGLVTLEIIADSSINSPVTDQTNAEEEIALSDYDGEDLPSSLLQETETVSDAVNDIPLQRNGICDSSDQNNCNQISFRTEATIVDPPVAPNIIPFTKTPATFLQPKTNNNLVNYLSTQSSSSLINDVHSMCNIEQEDVNVKLIEDEIENKHCHNIVTKRHEQNTTDCKHSININDSLSLQTLRPNGHKANNYEIQIETKLHMKTTHKEHCDVVCYQSNSLEQSTAAGITNSLEQNTFADTTSLLEQNTFADTTSLLEKNTAADTTSLLEKNTAADTTSLLEKNTAADTTSLLEKNTAADTTSLLEKNTAADTTSLLEKNTAADTTSLLEKNTAADTTSLLEKNTAADTTSLLEKNTAADTTSSLEKNTAADATSLLEKNTAADTTSLLEKNTAADITSLLEQNTAADTTSLLEQNSVAKTTSSLEQNTAVETTSSLEQNTAADTTSSLEQNTAADITSLLEQNTAADTTSSLEGNTASDAISTLPQSHKNCVQPEFTDTSYESVAASDRIESQIFHSSSHDGIAFSDSEETQNNYGSNNGKCPTTFAPNRNESHTFVVSVSDEVRESHKLVASNIGESLISASPSFDSQLTVGSVEDSLTESVERSESLSVEHFYILVMPSILDSDCDEQPESIRTSEISGATAKYDDSACLTDKRLPEETLQNMLPPPKETIEPTGPGLDKCSEKEAQQKLDKTNDSSTVVTDYMVGTENRFSYPPQSACVPLTTRGSQRASNGLVDGEASDDEDDVGITCLVDSEHEDGGALDSDSDSSCSDCSCSSSNSNEDSSDEEFINIIRNSRFKILPVIYEAEDESNHMTDQEEGVNEEEEEEEEEFGEEEARFYNTLEVGTMGKNSRAHRFKEYLISTTRCSDHEPDRGEDSFSRQPVSGTVTKSLAAGETSITDIRPVVATVDQSCSKLNLVEQTYLRRKERSEYQIVLWLLSKVWMPRDYYRHYPLVSLRVILACRFASLGLRPGANLTPEAGHFLLVSAFSSLISRLDKNFFIESYETQASSPTHLDRDRVPVCRAYFK</sequence>
<feature type="compositionally biased region" description="Low complexity" evidence="1">
    <location>
        <begin position="1110"/>
        <end position="1125"/>
    </location>
</feature>
<organism evidence="2 3">
    <name type="scientific">Elysia crispata</name>
    <name type="common">lettuce slug</name>
    <dbReference type="NCBI Taxonomy" id="231223"/>
    <lineage>
        <taxon>Eukaryota</taxon>
        <taxon>Metazoa</taxon>
        <taxon>Spiralia</taxon>
        <taxon>Lophotrochozoa</taxon>
        <taxon>Mollusca</taxon>
        <taxon>Gastropoda</taxon>
        <taxon>Heterobranchia</taxon>
        <taxon>Euthyneura</taxon>
        <taxon>Panpulmonata</taxon>
        <taxon>Sacoglossa</taxon>
        <taxon>Placobranchoidea</taxon>
        <taxon>Plakobranchidae</taxon>
        <taxon>Elysia</taxon>
    </lineage>
</organism>